<feature type="transmembrane region" description="Helical" evidence="1">
    <location>
        <begin position="60"/>
        <end position="80"/>
    </location>
</feature>
<feature type="transmembrane region" description="Helical" evidence="1">
    <location>
        <begin position="20"/>
        <end position="40"/>
    </location>
</feature>
<organism evidence="2 3">
    <name type="scientific">Spiroplasma taiwanense CT-1</name>
    <dbReference type="NCBI Taxonomy" id="1276220"/>
    <lineage>
        <taxon>Bacteria</taxon>
        <taxon>Bacillati</taxon>
        <taxon>Mycoplasmatota</taxon>
        <taxon>Mollicutes</taxon>
        <taxon>Entomoplasmatales</taxon>
        <taxon>Spiroplasmataceae</taxon>
        <taxon>Spiroplasma</taxon>
    </lineage>
</organism>
<evidence type="ECO:0000256" key="1">
    <source>
        <dbReference type="SAM" id="Phobius"/>
    </source>
</evidence>
<keyword evidence="3" id="KW-1185">Reference proteome</keyword>
<proteinExistence type="predicted"/>
<dbReference type="PATRIC" id="fig|1276220.3.peg.688"/>
<keyword evidence="1" id="KW-0472">Membrane</keyword>
<dbReference type="OrthoDB" id="388890at2"/>
<feature type="transmembrane region" description="Helical" evidence="1">
    <location>
        <begin position="101"/>
        <end position="124"/>
    </location>
</feature>
<gene>
    <name evidence="2" type="ORF">STAIW_v1c06770</name>
</gene>
<sequence>MYFFLKQNNHNQKKIEKTFLIWFALVPILCVLLDLFFTTIQPKYGPGKDGEYTVNFDYALISQSLYLSVWSALATSAYGITNWISINYNNMPKWISGKNNLTRLVVINIVTFLIYNSQLIISSVTKNWSGMTGFDTWYNIFKSVFEHVLTPILVIVFYFIIPKGIVNNKTYFKKYSWFNILLIGTYTVYILTRAAMLINYYPDDREMGAYKPFPYPQIDPYVVGWGVFSVELIAVVFAPVGLGCGLNYLTNILYSKQILKIENYNNSKVVNSELEF</sequence>
<keyword evidence="1" id="KW-0812">Transmembrane</keyword>
<keyword evidence="1" id="KW-1133">Transmembrane helix</keyword>
<feature type="transmembrane region" description="Helical" evidence="1">
    <location>
        <begin position="144"/>
        <end position="165"/>
    </location>
</feature>
<dbReference type="STRING" id="1276220.STAIW_v1c06770"/>
<evidence type="ECO:0000313" key="2">
    <source>
        <dbReference type="EMBL" id="AGR41295.1"/>
    </source>
</evidence>
<reference evidence="2 3" key="1">
    <citation type="journal article" date="2013" name="Genome Biol. Evol.">
        <title>Comparison of metabolic capacities and inference of gene content evolution in mosquito-associated Spiroplasma diminutum and S. taiwanense.</title>
        <authorList>
            <person name="Lo W.S."/>
            <person name="Ku C."/>
            <person name="Chen L.L."/>
            <person name="Chang T.H."/>
            <person name="Kuo C.H."/>
        </authorList>
    </citation>
    <scope>NUCLEOTIDE SEQUENCE [LARGE SCALE GENOMIC DNA]</scope>
    <source>
        <strain evidence="2">CT-1</strain>
    </source>
</reference>
<feature type="transmembrane region" description="Helical" evidence="1">
    <location>
        <begin position="177"/>
        <end position="201"/>
    </location>
</feature>
<dbReference type="Proteomes" id="UP000014984">
    <property type="component" value="Chromosome"/>
</dbReference>
<dbReference type="HOGENOM" id="CLU_1106575_0_0_14"/>
<dbReference type="RefSeq" id="WP_020834434.1">
    <property type="nucleotide sequence ID" value="NC_021846.1"/>
</dbReference>
<evidence type="ECO:0008006" key="4">
    <source>
        <dbReference type="Google" id="ProtNLM"/>
    </source>
</evidence>
<feature type="transmembrane region" description="Helical" evidence="1">
    <location>
        <begin position="221"/>
        <end position="249"/>
    </location>
</feature>
<name>S5MHH3_9MOLU</name>
<dbReference type="AlphaFoldDB" id="S5MHH3"/>
<protein>
    <recommendedName>
        <fullName evidence="4">Transmembrane protein</fullName>
    </recommendedName>
</protein>
<accession>S5MHH3</accession>
<dbReference type="EMBL" id="CP005074">
    <property type="protein sequence ID" value="AGR41295.1"/>
    <property type="molecule type" value="Genomic_DNA"/>
</dbReference>
<evidence type="ECO:0000313" key="3">
    <source>
        <dbReference type="Proteomes" id="UP000014984"/>
    </source>
</evidence>
<dbReference type="KEGG" id="stai:STAIW_v1c06770"/>